<dbReference type="KEGG" id="ipc:IPA_00430"/>
<dbReference type="Proteomes" id="UP001063698">
    <property type="component" value="Chromosome"/>
</dbReference>
<evidence type="ECO:0008006" key="4">
    <source>
        <dbReference type="Google" id="ProtNLM"/>
    </source>
</evidence>
<evidence type="ECO:0000313" key="2">
    <source>
        <dbReference type="EMBL" id="UXD21979.1"/>
    </source>
</evidence>
<keyword evidence="3" id="KW-1185">Reference proteome</keyword>
<dbReference type="EMBL" id="CP006868">
    <property type="protein sequence ID" value="UXD21979.1"/>
    <property type="molecule type" value="Genomic_DNA"/>
</dbReference>
<dbReference type="AlphaFoldDB" id="A0A977KAC1"/>
<organism evidence="2 3">
    <name type="scientific">Ignicoccus pacificus DSM 13166</name>
    <dbReference type="NCBI Taxonomy" id="940294"/>
    <lineage>
        <taxon>Archaea</taxon>
        <taxon>Thermoproteota</taxon>
        <taxon>Thermoprotei</taxon>
        <taxon>Desulfurococcales</taxon>
        <taxon>Desulfurococcaceae</taxon>
        <taxon>Ignicoccus</taxon>
    </lineage>
</organism>
<dbReference type="Pfam" id="PF07849">
    <property type="entry name" value="DUF1641"/>
    <property type="match status" value="1"/>
</dbReference>
<protein>
    <recommendedName>
        <fullName evidence="4">DUF1641 domain-containing protein</fullName>
    </recommendedName>
</protein>
<feature type="coiled-coil region" evidence="1">
    <location>
        <begin position="3"/>
        <end position="30"/>
    </location>
</feature>
<proteinExistence type="predicted"/>
<keyword evidence="1" id="KW-0175">Coiled coil</keyword>
<dbReference type="PANTHER" id="PTHR38433">
    <property type="match status" value="1"/>
</dbReference>
<reference evidence="2" key="1">
    <citation type="submission" date="2013-11" db="EMBL/GenBank/DDBJ databases">
        <title>Comparative genomics of Ignicoccus.</title>
        <authorList>
            <person name="Podar M."/>
        </authorList>
    </citation>
    <scope>NUCLEOTIDE SEQUENCE</scope>
    <source>
        <strain evidence="2">DSM 13166</strain>
    </source>
</reference>
<gene>
    <name evidence="2" type="ORF">IPA_00430</name>
</gene>
<name>A0A977KAC1_9CREN</name>
<sequence>MVEKKEIENIEDATKAMEELLEMLAKLKETGLLDMMKAIVERYEDLMTFLAQDRRLFHAMTLGEAMLNGMENVDAIRLKLSMQNLSECAFEALASEEVEKAEPVGLMGLMRALRDPDVMMGLGLLIAMAKALGKCVKKKRSQS</sequence>
<evidence type="ECO:0000313" key="3">
    <source>
        <dbReference type="Proteomes" id="UP001063698"/>
    </source>
</evidence>
<accession>A0A977KAC1</accession>
<evidence type="ECO:0000256" key="1">
    <source>
        <dbReference type="SAM" id="Coils"/>
    </source>
</evidence>
<dbReference type="InterPro" id="IPR012440">
    <property type="entry name" value="DUF1641"/>
</dbReference>
<dbReference type="PANTHER" id="PTHR38433:SF1">
    <property type="entry name" value="DUF1641 DOMAIN-CONTAINING PROTEIN"/>
    <property type="match status" value="1"/>
</dbReference>